<keyword evidence="2" id="KW-1133">Transmembrane helix</keyword>
<feature type="compositionally biased region" description="Low complexity" evidence="1">
    <location>
        <begin position="246"/>
        <end position="255"/>
    </location>
</feature>
<dbReference type="PANTHER" id="PTHR42698">
    <property type="entry name" value="GTPASE ERA"/>
    <property type="match status" value="1"/>
</dbReference>
<dbReference type="InterPro" id="IPR006073">
    <property type="entry name" value="GTP-bd"/>
</dbReference>
<evidence type="ECO:0000313" key="4">
    <source>
        <dbReference type="EMBL" id="NYI98441.1"/>
    </source>
</evidence>
<dbReference type="AlphaFoldDB" id="A0A853BVB7"/>
<feature type="compositionally biased region" description="Low complexity" evidence="1">
    <location>
        <begin position="109"/>
        <end position="127"/>
    </location>
</feature>
<sequence>MTTQWNPAHADEEPEAAGNQAADRPAPGPAPEPSPDARRAQAGWTGYVVPEADRLNAGWAPPAADAWPARRPVGPPADSYPALRRAVDLQSGVAAAGIVPPETTGPSVPASRPDPADDAPPARSADPAPRREPDSAAPAARPEPAPRSTPGRHAAPPRSAARRRDEDDPDDDRLAAWVGSLAEVDEAGMIAGRRTGPIPAVAAADTPRGGESGTGPAPEDLADPPARTAAAAPEAGPEPAAPPSGPAESAGHGPSTGTAPDTVADDDEYEPTTGEWWQPMPATTREELITRLDALSALVGIGHDDFDRELIEDAHHLLNHAGARLRLSADHTVVALAGGTGSGKSSLFNALCGLEFSRVGITRPTTSSAHACVWGNEGAEGLLSWLGVPRRNRHSRTSELDRAGSELSGLILLDLPDHDSVRAMHTAEADRLIGACDLIVWVLDPQKYADAAVHHRYLAEMSGYGAVTVAVLNQVDRVEPDELEELLTDLRRLLETESGVQTRVLTTSTVTGQGIRQLRSLLADTVGERRALIDRLVADLDRVVVGFERYHGDPAAPGVEPVLPERVRTRLVDDLVAAAGVSAIADTAESVYEQRGAQRVGWPLGRWIRGLRRDPLRAVGADLGGEGGDPAVVEPHGAGIDKAAVAVADHAAGSLPWPWPRRVRAAARGGLDALPRELSQAVASTVPPSGDTPAWWQVVRVLQYLLTALSGAGLVWLVALLVSWLGGGLTGLPVLDDPRFLGLAAAVVVATPLVGWLIGNGCVNLVSVAAAQRRERIEQRSAQRAREIAEQRILAPVEQELARYLESCQALATAQGPRR</sequence>
<feature type="domain" description="G" evidence="3">
    <location>
        <begin position="334"/>
        <end position="451"/>
    </location>
</feature>
<feature type="region of interest" description="Disordered" evidence="1">
    <location>
        <begin position="1"/>
        <end position="46"/>
    </location>
</feature>
<dbReference type="EMBL" id="JACCFO010000001">
    <property type="protein sequence ID" value="NYI98441.1"/>
    <property type="molecule type" value="Genomic_DNA"/>
</dbReference>
<dbReference type="GO" id="GO:0005525">
    <property type="term" value="F:GTP binding"/>
    <property type="evidence" value="ECO:0007669"/>
    <property type="project" value="InterPro"/>
</dbReference>
<dbReference type="PANTHER" id="PTHR42698:SF1">
    <property type="entry name" value="GTPASE ERA, MITOCHONDRIAL"/>
    <property type="match status" value="1"/>
</dbReference>
<dbReference type="Proteomes" id="UP000575985">
    <property type="component" value="Unassembled WGS sequence"/>
</dbReference>
<name>A0A853BVB7_9ACTN</name>
<protein>
    <submittedName>
        <fullName evidence="4">GTP-binding protein EngB required for normal cell division</fullName>
    </submittedName>
</protein>
<keyword evidence="4" id="KW-0131">Cell cycle</keyword>
<dbReference type="GO" id="GO:0005829">
    <property type="term" value="C:cytosol"/>
    <property type="evidence" value="ECO:0007669"/>
    <property type="project" value="TreeGrafter"/>
</dbReference>
<dbReference type="GO" id="GO:0051301">
    <property type="term" value="P:cell division"/>
    <property type="evidence" value="ECO:0007669"/>
    <property type="project" value="UniProtKB-KW"/>
</dbReference>
<dbReference type="GO" id="GO:0000028">
    <property type="term" value="P:ribosomal small subunit assembly"/>
    <property type="evidence" value="ECO:0007669"/>
    <property type="project" value="TreeGrafter"/>
</dbReference>
<keyword evidence="5" id="KW-1185">Reference proteome</keyword>
<evidence type="ECO:0000256" key="2">
    <source>
        <dbReference type="SAM" id="Phobius"/>
    </source>
</evidence>
<dbReference type="InterPro" id="IPR027417">
    <property type="entry name" value="P-loop_NTPase"/>
</dbReference>
<keyword evidence="2" id="KW-0472">Membrane</keyword>
<dbReference type="CDD" id="cd11383">
    <property type="entry name" value="YfjP"/>
    <property type="match status" value="1"/>
</dbReference>
<feature type="transmembrane region" description="Helical" evidence="2">
    <location>
        <begin position="704"/>
        <end position="725"/>
    </location>
</feature>
<comment type="caution">
    <text evidence="4">The sequence shown here is derived from an EMBL/GenBank/DDBJ whole genome shotgun (WGS) entry which is preliminary data.</text>
</comment>
<proteinExistence type="predicted"/>
<feature type="compositionally biased region" description="Low complexity" evidence="1">
    <location>
        <begin position="58"/>
        <end position="72"/>
    </location>
</feature>
<organism evidence="4 5">
    <name type="scientific">Streptomonospora nanhaiensis</name>
    <dbReference type="NCBI Taxonomy" id="1323731"/>
    <lineage>
        <taxon>Bacteria</taxon>
        <taxon>Bacillati</taxon>
        <taxon>Actinomycetota</taxon>
        <taxon>Actinomycetes</taxon>
        <taxon>Streptosporangiales</taxon>
        <taxon>Nocardiopsidaceae</taxon>
        <taxon>Streptomonospora</taxon>
    </lineage>
</organism>
<keyword evidence="4" id="KW-0132">Cell division</keyword>
<dbReference type="Gene3D" id="3.40.50.300">
    <property type="entry name" value="P-loop containing nucleotide triphosphate hydrolases"/>
    <property type="match status" value="1"/>
</dbReference>
<evidence type="ECO:0000259" key="3">
    <source>
        <dbReference type="Pfam" id="PF01926"/>
    </source>
</evidence>
<dbReference type="SUPFAM" id="SSF52540">
    <property type="entry name" value="P-loop containing nucleoside triphosphate hydrolases"/>
    <property type="match status" value="1"/>
</dbReference>
<reference evidence="4 5" key="1">
    <citation type="submission" date="2020-07" db="EMBL/GenBank/DDBJ databases">
        <title>Sequencing the genomes of 1000 actinobacteria strains.</title>
        <authorList>
            <person name="Klenk H.-P."/>
        </authorList>
    </citation>
    <scope>NUCLEOTIDE SEQUENCE [LARGE SCALE GENOMIC DNA]</scope>
    <source>
        <strain evidence="4 5">DSM 45927</strain>
    </source>
</reference>
<feature type="compositionally biased region" description="Low complexity" evidence="1">
    <location>
        <begin position="223"/>
        <end position="238"/>
    </location>
</feature>
<evidence type="ECO:0000313" key="5">
    <source>
        <dbReference type="Proteomes" id="UP000575985"/>
    </source>
</evidence>
<feature type="transmembrane region" description="Helical" evidence="2">
    <location>
        <begin position="745"/>
        <end position="771"/>
    </location>
</feature>
<dbReference type="GO" id="GO:0019843">
    <property type="term" value="F:rRNA binding"/>
    <property type="evidence" value="ECO:0007669"/>
    <property type="project" value="TreeGrafter"/>
</dbReference>
<dbReference type="RefSeq" id="WP_179769593.1">
    <property type="nucleotide sequence ID" value="NZ_JACCFO010000001.1"/>
</dbReference>
<evidence type="ECO:0000256" key="1">
    <source>
        <dbReference type="SAM" id="MobiDB-lite"/>
    </source>
</evidence>
<dbReference type="GO" id="GO:0043024">
    <property type="term" value="F:ribosomal small subunit binding"/>
    <property type="evidence" value="ECO:0007669"/>
    <property type="project" value="TreeGrafter"/>
</dbReference>
<accession>A0A853BVB7</accession>
<gene>
    <name evidence="4" type="ORF">HNR12_004718</name>
</gene>
<dbReference type="Pfam" id="PF01926">
    <property type="entry name" value="MMR_HSR1"/>
    <property type="match status" value="1"/>
</dbReference>
<feature type="compositionally biased region" description="Low complexity" evidence="1">
    <location>
        <begin position="148"/>
        <end position="159"/>
    </location>
</feature>
<keyword evidence="2" id="KW-0812">Transmembrane</keyword>
<dbReference type="InterPro" id="IPR005662">
    <property type="entry name" value="GTPase_Era-like"/>
</dbReference>
<feature type="region of interest" description="Disordered" evidence="1">
    <location>
        <begin position="58"/>
        <end position="281"/>
    </location>
</feature>